<dbReference type="EMBL" id="BCNV01000009">
    <property type="protein sequence ID" value="GAS85346.1"/>
    <property type="molecule type" value="Genomic_DNA"/>
</dbReference>
<dbReference type="InterPro" id="IPR036249">
    <property type="entry name" value="Thioredoxin-like_sf"/>
</dbReference>
<dbReference type="Pfam" id="PF26273">
    <property type="entry name" value="Gly_zipper"/>
    <property type="match status" value="1"/>
</dbReference>
<feature type="domain" description="Glycine zipper-like" evidence="2">
    <location>
        <begin position="3"/>
        <end position="50"/>
    </location>
</feature>
<feature type="transmembrane region" description="Helical" evidence="1">
    <location>
        <begin position="31"/>
        <end position="48"/>
    </location>
</feature>
<reference evidence="3 4" key="1">
    <citation type="journal article" date="2016" name="Genome Announc.">
        <title>Draft Genome Sequence of Paenibacillus amylolyticus Heshi-A3, Isolated from Fermented Rice Bran in a Japanese Fermented Seafood Dish.</title>
        <authorList>
            <person name="Akuzawa S."/>
            <person name="Nagaoka J."/>
            <person name="Kanekatsu M."/>
            <person name="Kubota E."/>
            <person name="Ohtake R."/>
            <person name="Suzuki T."/>
            <person name="Kanesaki Y."/>
        </authorList>
    </citation>
    <scope>NUCLEOTIDE SEQUENCE [LARGE SCALE GENOMIC DNA]</scope>
    <source>
        <strain evidence="3 4">Heshi-A3</strain>
    </source>
</reference>
<dbReference type="NCBIfam" id="TIGR04019">
    <property type="entry name" value="B_thiol_YtxJ"/>
    <property type="match status" value="1"/>
</dbReference>
<comment type="caution">
    <text evidence="3">The sequence shown here is derived from an EMBL/GenBank/DDBJ whole genome shotgun (WGS) entry which is preliminary data.</text>
</comment>
<protein>
    <recommendedName>
        <fullName evidence="2">Glycine zipper-like domain-containing protein</fullName>
    </recommendedName>
</protein>
<reference evidence="4" key="2">
    <citation type="submission" date="2016-01" db="EMBL/GenBank/DDBJ databases">
        <title>Draft Genome Sequence of Paenibacillus amylolyticus Heshi-A3 that Was Isolated from Fermented Rice Bran with Aging Salted Mackerel, Which Was Named Heshiko as Traditional Fermented Seafood in Japan.</title>
        <authorList>
            <person name="Akuzawa S."/>
            <person name="Nakagawa J."/>
            <person name="Kanekatsu T."/>
            <person name="Kubota E."/>
            <person name="Ohtake R."/>
            <person name="Suzuki T."/>
            <person name="Kanesaki Y."/>
        </authorList>
    </citation>
    <scope>NUCLEOTIDE SEQUENCE [LARGE SCALE GENOMIC DNA]</scope>
    <source>
        <strain evidence="4">Heshi-A3</strain>
    </source>
</reference>
<evidence type="ECO:0000259" key="2">
    <source>
        <dbReference type="Pfam" id="PF26273"/>
    </source>
</evidence>
<accession>A0A100VT70</accession>
<dbReference type="Gene3D" id="3.40.30.10">
    <property type="entry name" value="Glutaredoxin"/>
    <property type="match status" value="1"/>
</dbReference>
<dbReference type="InterPro" id="IPR058598">
    <property type="entry name" value="Gly_zipper-like_dom"/>
</dbReference>
<evidence type="ECO:0000313" key="4">
    <source>
        <dbReference type="Proteomes" id="UP000069697"/>
    </source>
</evidence>
<dbReference type="InterPro" id="IPR022551">
    <property type="entry name" value="BrxC"/>
</dbReference>
<dbReference type="SUPFAM" id="SSF52833">
    <property type="entry name" value="Thioredoxin-like"/>
    <property type="match status" value="1"/>
</dbReference>
<dbReference type="Proteomes" id="UP000069697">
    <property type="component" value="Unassembled WGS sequence"/>
</dbReference>
<dbReference type="RefSeq" id="WP_235599578.1">
    <property type="nucleotide sequence ID" value="NZ_BCNV01000009.1"/>
</dbReference>
<sequence length="179" mass="19861">MDKKVNHQAVWLAIGVAMGVSIGTATQQLGLGIAFGLALGIVIGSVVSKRTGSDSEHMLSEHVHELHKLGDWEDALHRSQDHPVLILKHSTTCPISARAYREFMAFVGTHASDPKQPMDYRIVKVIEDRSLSRHIAEETEVRHESPQVLLLDQGKVVNHTSHGKITKKRLLQWAQNPFG</sequence>
<keyword evidence="1" id="KW-0472">Membrane</keyword>
<dbReference type="AlphaFoldDB" id="A0A100VT70"/>
<evidence type="ECO:0000256" key="1">
    <source>
        <dbReference type="SAM" id="Phobius"/>
    </source>
</evidence>
<gene>
    <name evidence="3" type="ORF">PAHA3_5469</name>
</gene>
<dbReference type="Pfam" id="PF11009">
    <property type="entry name" value="BrxC"/>
    <property type="match status" value="1"/>
</dbReference>
<evidence type="ECO:0000313" key="3">
    <source>
        <dbReference type="EMBL" id="GAS85346.1"/>
    </source>
</evidence>
<organism evidence="3 4">
    <name type="scientific">Paenibacillus amylolyticus</name>
    <dbReference type="NCBI Taxonomy" id="1451"/>
    <lineage>
        <taxon>Bacteria</taxon>
        <taxon>Bacillati</taxon>
        <taxon>Bacillota</taxon>
        <taxon>Bacilli</taxon>
        <taxon>Bacillales</taxon>
        <taxon>Paenibacillaceae</taxon>
        <taxon>Paenibacillus</taxon>
    </lineage>
</organism>
<proteinExistence type="predicted"/>
<keyword evidence="1" id="KW-0812">Transmembrane</keyword>
<name>A0A100VT70_PAEAM</name>
<feature type="transmembrane region" description="Helical" evidence="1">
    <location>
        <begin position="9"/>
        <end position="25"/>
    </location>
</feature>
<keyword evidence="1" id="KW-1133">Transmembrane helix</keyword>